<evidence type="ECO:0000259" key="2">
    <source>
        <dbReference type="SMART" id="SM00409"/>
    </source>
</evidence>
<feature type="domain" description="Immunoglobulin" evidence="2">
    <location>
        <begin position="35"/>
        <end position="132"/>
    </location>
</feature>
<dbReference type="SMART" id="SM00409">
    <property type="entry name" value="IG"/>
    <property type="match status" value="1"/>
</dbReference>
<evidence type="ECO:0000313" key="3">
    <source>
        <dbReference type="EMBL" id="CAL1610078.1"/>
    </source>
</evidence>
<dbReference type="AlphaFoldDB" id="A0AAV2M9P4"/>
<dbReference type="Gene3D" id="2.60.40.10">
    <property type="entry name" value="Immunoglobulins"/>
    <property type="match status" value="1"/>
</dbReference>
<evidence type="ECO:0000313" key="4">
    <source>
        <dbReference type="Proteomes" id="UP001497482"/>
    </source>
</evidence>
<dbReference type="InterPro" id="IPR036179">
    <property type="entry name" value="Ig-like_dom_sf"/>
</dbReference>
<keyword evidence="1" id="KW-0732">Signal</keyword>
<organism evidence="3 4">
    <name type="scientific">Knipowitschia caucasica</name>
    <name type="common">Caucasian dwarf goby</name>
    <name type="synonym">Pomatoschistus caucasicus</name>
    <dbReference type="NCBI Taxonomy" id="637954"/>
    <lineage>
        <taxon>Eukaryota</taxon>
        <taxon>Metazoa</taxon>
        <taxon>Chordata</taxon>
        <taxon>Craniata</taxon>
        <taxon>Vertebrata</taxon>
        <taxon>Euteleostomi</taxon>
        <taxon>Actinopterygii</taxon>
        <taxon>Neopterygii</taxon>
        <taxon>Teleostei</taxon>
        <taxon>Neoteleostei</taxon>
        <taxon>Acanthomorphata</taxon>
        <taxon>Gobiaria</taxon>
        <taxon>Gobiiformes</taxon>
        <taxon>Gobioidei</taxon>
        <taxon>Gobiidae</taxon>
        <taxon>Gobiinae</taxon>
        <taxon>Knipowitschia</taxon>
    </lineage>
</organism>
<name>A0AAV2M9P4_KNICA</name>
<keyword evidence="4" id="KW-1185">Reference proteome</keyword>
<dbReference type="InterPro" id="IPR013783">
    <property type="entry name" value="Ig-like_fold"/>
</dbReference>
<dbReference type="EMBL" id="OZ035829">
    <property type="protein sequence ID" value="CAL1610078.1"/>
    <property type="molecule type" value="Genomic_DNA"/>
</dbReference>
<evidence type="ECO:0000256" key="1">
    <source>
        <dbReference type="SAM" id="SignalP"/>
    </source>
</evidence>
<feature type="signal peptide" evidence="1">
    <location>
        <begin position="1"/>
        <end position="26"/>
    </location>
</feature>
<accession>A0AAV2M9P4</accession>
<sequence>MIQKNRGLSAALICVVLALLPQGSQALLELSASGPDVASVLVGGNVTLGVSYSRASNAAIIWRRGLDPVATWTINTSAPPDIHPGLASVLGVSANGSLQFVGVTLDYSGGYSVEMTKSGQGTATLNFTLTVYGQTLRLDY</sequence>
<protein>
    <recommendedName>
        <fullName evidence="2">Immunoglobulin domain-containing protein</fullName>
    </recommendedName>
</protein>
<dbReference type="InterPro" id="IPR003599">
    <property type="entry name" value="Ig_sub"/>
</dbReference>
<proteinExistence type="predicted"/>
<reference evidence="3 4" key="1">
    <citation type="submission" date="2024-04" db="EMBL/GenBank/DDBJ databases">
        <authorList>
            <person name="Waldvogel A.-M."/>
            <person name="Schoenle A."/>
        </authorList>
    </citation>
    <scope>NUCLEOTIDE SEQUENCE [LARGE SCALE GENOMIC DNA]</scope>
</reference>
<feature type="chain" id="PRO_5043662809" description="Immunoglobulin domain-containing protein" evidence="1">
    <location>
        <begin position="27"/>
        <end position="140"/>
    </location>
</feature>
<dbReference type="SUPFAM" id="SSF48726">
    <property type="entry name" value="Immunoglobulin"/>
    <property type="match status" value="1"/>
</dbReference>
<gene>
    <name evidence="3" type="ORF">KC01_LOCUS36742</name>
</gene>
<dbReference type="Proteomes" id="UP001497482">
    <property type="component" value="Chromosome 7"/>
</dbReference>